<dbReference type="PANTHER" id="PTHR30469">
    <property type="entry name" value="MULTIDRUG RESISTANCE PROTEIN MDTA"/>
    <property type="match status" value="1"/>
</dbReference>
<dbReference type="SUPFAM" id="SSF111369">
    <property type="entry name" value="HlyD-like secretion proteins"/>
    <property type="match status" value="1"/>
</dbReference>
<comment type="similarity">
    <text evidence="1">Belongs to the membrane fusion protein (MFP) (TC 8.A.1) family.</text>
</comment>
<evidence type="ECO:0000259" key="3">
    <source>
        <dbReference type="Pfam" id="PF25917"/>
    </source>
</evidence>
<dbReference type="Proteomes" id="UP001264519">
    <property type="component" value="Unassembled WGS sequence"/>
</dbReference>
<keyword evidence="5" id="KW-1185">Reference proteome</keyword>
<dbReference type="RefSeq" id="WP_309651339.1">
    <property type="nucleotide sequence ID" value="NZ_JARWAK010000002.1"/>
</dbReference>
<dbReference type="PANTHER" id="PTHR30469:SF15">
    <property type="entry name" value="HLYD FAMILY OF SECRETION PROTEINS"/>
    <property type="match status" value="1"/>
</dbReference>
<reference evidence="4 5" key="1">
    <citation type="submission" date="2023-04" db="EMBL/GenBank/DDBJ databases">
        <title>A long-awaited taxogenomic arrangement of the family Halomonadaceae.</title>
        <authorList>
            <person name="De La Haba R."/>
            <person name="Chuvochina M."/>
            <person name="Wittouck S."/>
            <person name="Arahal D.R."/>
            <person name="Sanchez-Porro C."/>
            <person name="Hugenholtz P."/>
            <person name="Ventosa A."/>
        </authorList>
    </citation>
    <scope>NUCLEOTIDE SEQUENCE [LARGE SCALE GENOMIC DNA]</scope>
    <source>
        <strain evidence="4 5">DSM 23530</strain>
    </source>
</reference>
<proteinExistence type="inferred from homology"/>
<dbReference type="Gene3D" id="2.40.30.170">
    <property type="match status" value="1"/>
</dbReference>
<evidence type="ECO:0000256" key="2">
    <source>
        <dbReference type="SAM" id="Coils"/>
    </source>
</evidence>
<feature type="domain" description="Multidrug resistance protein MdtA-like barrel-sandwich hybrid" evidence="3">
    <location>
        <begin position="65"/>
        <end position="241"/>
    </location>
</feature>
<accession>A0ABU1FYI5</accession>
<dbReference type="Gene3D" id="2.40.420.20">
    <property type="match status" value="1"/>
</dbReference>
<dbReference type="EMBL" id="JARWAK010000002">
    <property type="protein sequence ID" value="MDR5865739.1"/>
    <property type="molecule type" value="Genomic_DNA"/>
</dbReference>
<comment type="caution">
    <text evidence="4">The sequence shown here is derived from an EMBL/GenBank/DDBJ whole genome shotgun (WGS) entry which is preliminary data.</text>
</comment>
<evidence type="ECO:0000313" key="5">
    <source>
        <dbReference type="Proteomes" id="UP001264519"/>
    </source>
</evidence>
<sequence length="408" mass="43283">MRRRLLPLLILALGVAVFLALRATRPEPEGAAPGERRWRVETLEATLAEHAPRLTLYGEITAPEAVTVSAPLTARLAERPVRDGQRVAEGELLLALDQADVAPVVARAEARVADLQAQLEAERVGHASDRDALARERELLDNARRRLARIRSLASRDLAASADLDDARDALARARVTVAAREGRIAEHPARLARLEAGLAEARAGLAEARRDAARARVSAPFDGVVGEVSAAPGERVVEGAELLSLYPRDGLELRALVPAPYLAELQAALAEGRRPIAIGEDARFALTGFSGRSEPGGTQAILRLLDGGEALRPGSLVDVRLRRPPVADSLAVPASALYGEGDLYLRDADGRMRRVAVTRHGPVPGPDGDSWVLVSGEALADGQSVIVTHLPNALEGLRVEAADGAAP</sequence>
<evidence type="ECO:0000256" key="1">
    <source>
        <dbReference type="ARBA" id="ARBA00009477"/>
    </source>
</evidence>
<protein>
    <submittedName>
        <fullName evidence="4">HlyD family efflux transporter periplasmic adaptor subunit</fullName>
    </submittedName>
</protein>
<dbReference type="InterPro" id="IPR058625">
    <property type="entry name" value="MdtA-like_BSH"/>
</dbReference>
<dbReference type="Gene3D" id="1.10.287.470">
    <property type="entry name" value="Helix hairpin bin"/>
    <property type="match status" value="1"/>
</dbReference>
<name>A0ABU1FYI5_9GAMM</name>
<feature type="coiled-coil region" evidence="2">
    <location>
        <begin position="105"/>
        <end position="153"/>
    </location>
</feature>
<keyword evidence="2" id="KW-0175">Coiled coil</keyword>
<organism evidence="4 5">
    <name type="scientific">Halomonas koreensis</name>
    <dbReference type="NCBI Taxonomy" id="245385"/>
    <lineage>
        <taxon>Bacteria</taxon>
        <taxon>Pseudomonadati</taxon>
        <taxon>Pseudomonadota</taxon>
        <taxon>Gammaproteobacteria</taxon>
        <taxon>Oceanospirillales</taxon>
        <taxon>Halomonadaceae</taxon>
        <taxon>Halomonas</taxon>
    </lineage>
</organism>
<dbReference type="Pfam" id="PF25917">
    <property type="entry name" value="BSH_RND"/>
    <property type="match status" value="1"/>
</dbReference>
<dbReference type="Gene3D" id="2.40.50.100">
    <property type="match status" value="1"/>
</dbReference>
<gene>
    <name evidence="4" type="ORF">QC818_02895</name>
</gene>
<evidence type="ECO:0000313" key="4">
    <source>
        <dbReference type="EMBL" id="MDR5865739.1"/>
    </source>
</evidence>